<evidence type="ECO:0000256" key="9">
    <source>
        <dbReference type="ARBA" id="ARBA00022748"/>
    </source>
</evidence>
<dbReference type="GO" id="GO:1903607">
    <property type="term" value="P:cytochrome c biosynthetic process"/>
    <property type="evidence" value="ECO:0007669"/>
    <property type="project" value="TreeGrafter"/>
</dbReference>
<dbReference type="GO" id="GO:0015886">
    <property type="term" value="P:heme transport"/>
    <property type="evidence" value="ECO:0007669"/>
    <property type="project" value="InterPro"/>
</dbReference>
<evidence type="ECO:0000256" key="5">
    <source>
        <dbReference type="ARBA" id="ARBA00022448"/>
    </source>
</evidence>
<evidence type="ECO:0000256" key="1">
    <source>
        <dbReference type="ARBA" id="ARBA00002442"/>
    </source>
</evidence>
<keyword evidence="8 12" id="KW-0812">Transmembrane</keyword>
<dbReference type="NCBIfam" id="TIGR03141">
    <property type="entry name" value="cytochro_ccmD"/>
    <property type="match status" value="1"/>
</dbReference>
<dbReference type="KEGG" id="cmav:ABHF33_15535"/>
<reference evidence="13" key="1">
    <citation type="submission" date="2024-05" db="EMBL/GenBank/DDBJ databases">
        <authorList>
            <person name="Yang L."/>
            <person name="Pan L."/>
        </authorList>
    </citation>
    <scope>NUCLEOTIDE SEQUENCE</scope>
    <source>
        <strain evidence="13">FCG-7</strain>
    </source>
</reference>
<evidence type="ECO:0000313" key="13">
    <source>
        <dbReference type="EMBL" id="XBM00451.1"/>
    </source>
</evidence>
<dbReference type="Pfam" id="PF04995">
    <property type="entry name" value="CcmD"/>
    <property type="match status" value="1"/>
</dbReference>
<keyword evidence="11 12" id="KW-0472">Membrane</keyword>
<evidence type="ECO:0000256" key="3">
    <source>
        <dbReference type="ARBA" id="ARBA00008741"/>
    </source>
</evidence>
<keyword evidence="9 12" id="KW-0201">Cytochrome c-type biogenesis</keyword>
<dbReference type="RefSeq" id="WP_348944803.1">
    <property type="nucleotide sequence ID" value="NZ_CP157355.1"/>
</dbReference>
<dbReference type="AlphaFoldDB" id="A0AAU7F9F1"/>
<keyword evidence="7 12" id="KW-0997">Cell inner membrane</keyword>
<dbReference type="GO" id="GO:0017004">
    <property type="term" value="P:cytochrome complex assembly"/>
    <property type="evidence" value="ECO:0007669"/>
    <property type="project" value="UniProtKB-KW"/>
</dbReference>
<evidence type="ECO:0000256" key="2">
    <source>
        <dbReference type="ARBA" id="ARBA00004377"/>
    </source>
</evidence>
<evidence type="ECO:0000256" key="4">
    <source>
        <dbReference type="ARBA" id="ARBA00016461"/>
    </source>
</evidence>
<organism evidence="13">
    <name type="scientific">Chitinibacter mangrovi</name>
    <dbReference type="NCBI Taxonomy" id="3153927"/>
    <lineage>
        <taxon>Bacteria</taxon>
        <taxon>Pseudomonadati</taxon>
        <taxon>Pseudomonadota</taxon>
        <taxon>Betaproteobacteria</taxon>
        <taxon>Neisseriales</taxon>
        <taxon>Chitinibacteraceae</taxon>
        <taxon>Chitinibacter</taxon>
    </lineage>
</organism>
<keyword evidence="10 12" id="KW-1133">Transmembrane helix</keyword>
<sequence>MYWNSWSEFIAMGGYGVYVWGSFMVCAVAICLEGVLLGYARRQTLRQMARASMLANLARSQVADQHKVSQQEGAQ</sequence>
<feature type="transmembrane region" description="Helical" evidence="12">
    <location>
        <begin position="20"/>
        <end position="40"/>
    </location>
</feature>
<evidence type="ECO:0000256" key="12">
    <source>
        <dbReference type="RuleBase" id="RU363101"/>
    </source>
</evidence>
<dbReference type="InterPro" id="IPR052075">
    <property type="entry name" value="Heme_exporter_D"/>
</dbReference>
<evidence type="ECO:0000256" key="7">
    <source>
        <dbReference type="ARBA" id="ARBA00022519"/>
    </source>
</evidence>
<gene>
    <name evidence="13" type="primary">ccmD</name>
    <name evidence="13" type="ORF">ABHF33_15535</name>
</gene>
<evidence type="ECO:0000256" key="8">
    <source>
        <dbReference type="ARBA" id="ARBA00022692"/>
    </source>
</evidence>
<dbReference type="PANTHER" id="PTHR37531:SF1">
    <property type="entry name" value="HEME EXPORTER PROTEIN D"/>
    <property type="match status" value="1"/>
</dbReference>
<comment type="subcellular location">
    <subcellularLocation>
        <location evidence="2 12">Cell inner membrane</location>
        <topology evidence="2 12">Single-pass membrane protein</topology>
    </subcellularLocation>
</comment>
<evidence type="ECO:0000256" key="6">
    <source>
        <dbReference type="ARBA" id="ARBA00022475"/>
    </source>
</evidence>
<name>A0AAU7F9F1_9NEIS</name>
<comment type="function">
    <text evidence="1 12">Required for the export of heme to the periplasm for the biogenesis of c-type cytochromes.</text>
</comment>
<dbReference type="EMBL" id="CP157355">
    <property type="protein sequence ID" value="XBM00451.1"/>
    <property type="molecule type" value="Genomic_DNA"/>
</dbReference>
<protein>
    <recommendedName>
        <fullName evidence="4 12">Heme exporter protein D</fullName>
    </recommendedName>
</protein>
<accession>A0AAU7F9F1</accession>
<evidence type="ECO:0000256" key="11">
    <source>
        <dbReference type="ARBA" id="ARBA00023136"/>
    </source>
</evidence>
<keyword evidence="5 12" id="KW-0813">Transport</keyword>
<evidence type="ECO:0000256" key="10">
    <source>
        <dbReference type="ARBA" id="ARBA00022989"/>
    </source>
</evidence>
<dbReference type="PANTHER" id="PTHR37531">
    <property type="entry name" value="HEME EXPORTER PROTEIN D"/>
    <property type="match status" value="1"/>
</dbReference>
<comment type="similarity">
    <text evidence="3 12">Belongs to the CcmD/CycX/HelD family.</text>
</comment>
<proteinExistence type="inferred from homology"/>
<dbReference type="InterPro" id="IPR007078">
    <property type="entry name" value="Haem_export_protD_CcmD"/>
</dbReference>
<keyword evidence="6 12" id="KW-1003">Cell membrane</keyword>
<dbReference type="GO" id="GO:0005886">
    <property type="term" value="C:plasma membrane"/>
    <property type="evidence" value="ECO:0007669"/>
    <property type="project" value="UniProtKB-SubCell"/>
</dbReference>